<reference evidence="1" key="1">
    <citation type="submission" date="2023-03" db="EMBL/GenBank/DDBJ databases">
        <title>Chromosome-level genomes of two armyworms, Mythimna separata and Mythimna loreyi, provide insights into the biosynthesis and reception of sex pheromones.</title>
        <authorList>
            <person name="Zhao H."/>
        </authorList>
    </citation>
    <scope>NUCLEOTIDE SEQUENCE</scope>
    <source>
        <strain evidence="1">BeijingLab</strain>
    </source>
</reference>
<protein>
    <submittedName>
        <fullName evidence="1">Uncharacterized protein</fullName>
    </submittedName>
</protein>
<name>A0ACC2QCL1_9NEOP</name>
<accession>A0ACC2QCL1</accession>
<gene>
    <name evidence="1" type="ORF">PYW08_008189</name>
</gene>
<evidence type="ECO:0000313" key="1">
    <source>
        <dbReference type="EMBL" id="KAJ8712885.1"/>
    </source>
</evidence>
<dbReference type="EMBL" id="CM056797">
    <property type="protein sequence ID" value="KAJ8712885.1"/>
    <property type="molecule type" value="Genomic_DNA"/>
</dbReference>
<dbReference type="Proteomes" id="UP001231649">
    <property type="component" value="Chromosome 21"/>
</dbReference>
<sequence length="284" mass="33415">MLSPDSPNAFGCSKHRTTHPVRSSLSQLIRSFDYENCSDDIVDSIPEREWKLLAALARKREDDIERDKLAEQFRQLWQKEKEEREIVEAETLEQYKRYIIEKRRAEKSRYEFKQYQKTLESQLKREMLMDCIRHKEQRSADLLAQIDDQKTCFLVDKVLEEEARAQLAADRRIRQGEAEQFRKHIDLIDKQRKADNAVQRKTKLLKDATQRVAIHNALSSWESSLLRQEVIAMEAARRAQHAAHAALTDARSVRLMRARDARRRRAKTMAAVTQQLREAIMSGR</sequence>
<proteinExistence type="predicted"/>
<organism evidence="1 2">
    <name type="scientific">Mythimna loreyi</name>
    <dbReference type="NCBI Taxonomy" id="667449"/>
    <lineage>
        <taxon>Eukaryota</taxon>
        <taxon>Metazoa</taxon>
        <taxon>Ecdysozoa</taxon>
        <taxon>Arthropoda</taxon>
        <taxon>Hexapoda</taxon>
        <taxon>Insecta</taxon>
        <taxon>Pterygota</taxon>
        <taxon>Neoptera</taxon>
        <taxon>Endopterygota</taxon>
        <taxon>Lepidoptera</taxon>
        <taxon>Glossata</taxon>
        <taxon>Ditrysia</taxon>
        <taxon>Noctuoidea</taxon>
        <taxon>Noctuidae</taxon>
        <taxon>Noctuinae</taxon>
        <taxon>Hadenini</taxon>
        <taxon>Mythimna</taxon>
    </lineage>
</organism>
<evidence type="ECO:0000313" key="2">
    <source>
        <dbReference type="Proteomes" id="UP001231649"/>
    </source>
</evidence>
<keyword evidence="2" id="KW-1185">Reference proteome</keyword>
<comment type="caution">
    <text evidence="1">The sequence shown here is derived from an EMBL/GenBank/DDBJ whole genome shotgun (WGS) entry which is preliminary data.</text>
</comment>